<evidence type="ECO:0000313" key="2">
    <source>
        <dbReference type="EMBL" id="ACZ84990.1"/>
    </source>
</evidence>
<gene>
    <name evidence="2" type="ordered locus">Sros_2002</name>
</gene>
<dbReference type="EC" id="3.1.1.1" evidence="2"/>
<evidence type="ECO:0000313" key="3">
    <source>
        <dbReference type="Proteomes" id="UP000002029"/>
    </source>
</evidence>
<dbReference type="Gene3D" id="3.40.50.1820">
    <property type="entry name" value="alpha/beta hydrolase"/>
    <property type="match status" value="1"/>
</dbReference>
<dbReference type="Proteomes" id="UP000002029">
    <property type="component" value="Chromosome"/>
</dbReference>
<feature type="domain" description="Carboxylesterase type B" evidence="1">
    <location>
        <begin position="33"/>
        <end position="492"/>
    </location>
</feature>
<keyword evidence="2" id="KW-0378">Hydrolase</keyword>
<accession>D2AW37</accession>
<name>D2AW37_STRRD</name>
<keyword evidence="3" id="KW-1185">Reference proteome</keyword>
<dbReference type="EMBL" id="CP001814">
    <property type="protein sequence ID" value="ACZ84990.1"/>
    <property type="molecule type" value="Genomic_DNA"/>
</dbReference>
<dbReference type="InterPro" id="IPR002018">
    <property type="entry name" value="CarbesteraseB"/>
</dbReference>
<sequence>MGAALAATLLLPACSAAPEWNARPAPPAVDEGVARTDAGTVRGTVTGEHRIFQGIPYAAPPVGDLRWNSPRPVKAWTGTRDATGPGSMCPQVGSDYAETASTDEDCLFLNVTVPRTPGTKKPVMVWIHGDGALGSGDLSDVRRIATRGDVVVVTINYRLGIFGGFGYPGLKGSGTYGLQDQQAAMRWVRRNAAAFGGDPANVTVFGVSWGALSISGHLTSPGAKGLFDRAVMQSGEGMMDMLAGSMGEGVPAYPYYSWRTEEEIQGMGTYVAPQLGCKDLACLRALPVERILKVPQIMNMFQTYAYGGETLPRPPADELRAGRAHRVPVISGGTRDEHRLFAGMLYDAAGKPITAKLYRKLLATAFGEDAAKVGAEYPAAEYGSPGLAWAAAITDRMWARGTFEQNRSLARKAPVYAYQFADREAPMFLPLETDFPFGAFHAGELPYLFTEEKASLDPAQRGLADQMIDYWTNFARTGDPNGSGLPRWERFDLAAPVPHTQSLEPGAVGPVDYAADHKLAFWAELGG</sequence>
<dbReference type="HOGENOM" id="CLU_006586_13_0_11"/>
<dbReference type="InterPro" id="IPR029058">
    <property type="entry name" value="AB_hydrolase_fold"/>
</dbReference>
<dbReference type="OrthoDB" id="4308422at2"/>
<dbReference type="InterPro" id="IPR050309">
    <property type="entry name" value="Type-B_Carboxylest/Lipase"/>
</dbReference>
<dbReference type="PANTHER" id="PTHR11559">
    <property type="entry name" value="CARBOXYLESTERASE"/>
    <property type="match status" value="1"/>
</dbReference>
<dbReference type="SUPFAM" id="SSF53474">
    <property type="entry name" value="alpha/beta-Hydrolases"/>
    <property type="match status" value="1"/>
</dbReference>
<dbReference type="KEGG" id="sro:Sros_2002"/>
<protein>
    <submittedName>
        <fullName evidence="2">Carboxylesterase</fullName>
        <ecNumber evidence="2">3.1.1.1</ecNumber>
    </submittedName>
</protein>
<organism evidence="2 3">
    <name type="scientific">Streptosporangium roseum (strain ATCC 12428 / DSM 43021 / JCM 3005 / KCTC 9067 / NCIMB 10171 / NRRL 2505 / NI 9100)</name>
    <dbReference type="NCBI Taxonomy" id="479432"/>
    <lineage>
        <taxon>Bacteria</taxon>
        <taxon>Bacillati</taxon>
        <taxon>Actinomycetota</taxon>
        <taxon>Actinomycetes</taxon>
        <taxon>Streptosporangiales</taxon>
        <taxon>Streptosporangiaceae</taxon>
        <taxon>Streptosporangium</taxon>
    </lineage>
</organism>
<dbReference type="AlphaFoldDB" id="D2AW37"/>
<dbReference type="ESTHER" id="strrd-d2aw37">
    <property type="family name" value="Carb_B_Bacteria"/>
</dbReference>
<reference evidence="2 3" key="1">
    <citation type="journal article" date="2010" name="Stand. Genomic Sci.">
        <title>Complete genome sequence of Streptosporangium roseum type strain (NI 9100).</title>
        <authorList>
            <person name="Nolan M."/>
            <person name="Sikorski J."/>
            <person name="Jando M."/>
            <person name="Lucas S."/>
            <person name="Lapidus A."/>
            <person name="Glavina Del Rio T."/>
            <person name="Chen F."/>
            <person name="Tice H."/>
            <person name="Pitluck S."/>
            <person name="Cheng J.F."/>
            <person name="Chertkov O."/>
            <person name="Sims D."/>
            <person name="Meincke L."/>
            <person name="Brettin T."/>
            <person name="Han C."/>
            <person name="Detter J.C."/>
            <person name="Bruce D."/>
            <person name="Goodwin L."/>
            <person name="Land M."/>
            <person name="Hauser L."/>
            <person name="Chang Y.J."/>
            <person name="Jeffries C.D."/>
            <person name="Ivanova N."/>
            <person name="Mavromatis K."/>
            <person name="Mikhailova N."/>
            <person name="Chen A."/>
            <person name="Palaniappan K."/>
            <person name="Chain P."/>
            <person name="Rohde M."/>
            <person name="Goker M."/>
            <person name="Bristow J."/>
            <person name="Eisen J.A."/>
            <person name="Markowitz V."/>
            <person name="Hugenholtz P."/>
            <person name="Kyrpides N.C."/>
            <person name="Klenk H.P."/>
        </authorList>
    </citation>
    <scope>NUCLEOTIDE SEQUENCE [LARGE SCALE GENOMIC DNA]</scope>
    <source>
        <strain evidence="3">ATCC 12428 / DSM 43021 / JCM 3005 / NI 9100</strain>
    </source>
</reference>
<proteinExistence type="predicted"/>
<dbReference type="STRING" id="479432.Sros_2002"/>
<evidence type="ECO:0000259" key="1">
    <source>
        <dbReference type="Pfam" id="PF00135"/>
    </source>
</evidence>
<dbReference type="Pfam" id="PF00135">
    <property type="entry name" value="COesterase"/>
    <property type="match status" value="1"/>
</dbReference>
<dbReference type="GO" id="GO:0106435">
    <property type="term" value="F:carboxylesterase activity"/>
    <property type="evidence" value="ECO:0007669"/>
    <property type="project" value="UniProtKB-EC"/>
</dbReference>
<dbReference type="eggNOG" id="COG2272">
    <property type="taxonomic scope" value="Bacteria"/>
</dbReference>